<keyword evidence="1" id="KW-1133">Transmembrane helix</keyword>
<proteinExistence type="predicted"/>
<sequence length="65" mass="7420">MFILASTIGGFNIGDLIFQLTMLLIVIGIPVVLILTLFVFSRRNKRLNRIEEKVDKLLSDNENKD</sequence>
<keyword evidence="1" id="KW-0812">Transmembrane</keyword>
<reference evidence="2 3" key="1">
    <citation type="submission" date="2021-01" db="EMBL/GenBank/DDBJ databases">
        <title>Genomic Encyclopedia of Type Strains, Phase IV (KMG-IV): sequencing the most valuable type-strain genomes for metagenomic binning, comparative biology and taxonomic classification.</title>
        <authorList>
            <person name="Goeker M."/>
        </authorList>
    </citation>
    <scope>NUCLEOTIDE SEQUENCE [LARGE SCALE GENOMIC DNA]</scope>
    <source>
        <strain evidence="2 3">DSM 24834</strain>
    </source>
</reference>
<comment type="caution">
    <text evidence="2">The sequence shown here is derived from an EMBL/GenBank/DDBJ whole genome shotgun (WGS) entry which is preliminary data.</text>
</comment>
<gene>
    <name evidence="2" type="ORF">JOC86_004064</name>
</gene>
<keyword evidence="3" id="KW-1185">Reference proteome</keyword>
<protein>
    <submittedName>
        <fullName evidence="2">Heme/copper-type cytochrome/quinol oxidase subunit 2</fullName>
    </submittedName>
</protein>
<dbReference type="Proteomes" id="UP001646157">
    <property type="component" value="Unassembled WGS sequence"/>
</dbReference>
<organism evidence="2 3">
    <name type="scientific">Rossellomorea pakistanensis</name>
    <dbReference type="NCBI Taxonomy" id="992288"/>
    <lineage>
        <taxon>Bacteria</taxon>
        <taxon>Bacillati</taxon>
        <taxon>Bacillota</taxon>
        <taxon>Bacilli</taxon>
        <taxon>Bacillales</taxon>
        <taxon>Bacillaceae</taxon>
        <taxon>Rossellomorea</taxon>
    </lineage>
</organism>
<accession>A0ABS2NHZ3</accession>
<name>A0ABS2NHZ3_9BACI</name>
<keyword evidence="1" id="KW-0472">Membrane</keyword>
<evidence type="ECO:0000313" key="2">
    <source>
        <dbReference type="EMBL" id="MBM7587491.1"/>
    </source>
</evidence>
<dbReference type="EMBL" id="JAFBDZ010000004">
    <property type="protein sequence ID" value="MBM7587491.1"/>
    <property type="molecule type" value="Genomic_DNA"/>
</dbReference>
<evidence type="ECO:0000256" key="1">
    <source>
        <dbReference type="SAM" id="Phobius"/>
    </source>
</evidence>
<feature type="transmembrane region" description="Helical" evidence="1">
    <location>
        <begin position="16"/>
        <end position="40"/>
    </location>
</feature>
<evidence type="ECO:0000313" key="3">
    <source>
        <dbReference type="Proteomes" id="UP001646157"/>
    </source>
</evidence>